<dbReference type="SMART" id="SM00382">
    <property type="entry name" value="AAA"/>
    <property type="match status" value="2"/>
</dbReference>
<dbReference type="OrthoDB" id="9802264at2"/>
<keyword evidence="8" id="KW-1185">Reference proteome</keyword>
<dbReference type="InterPro" id="IPR003593">
    <property type="entry name" value="AAA+_ATPase"/>
</dbReference>
<dbReference type="SUPFAM" id="SSF52540">
    <property type="entry name" value="P-loop containing nucleoside triphosphate hydrolases"/>
    <property type="match status" value="2"/>
</dbReference>
<dbReference type="CDD" id="cd03257">
    <property type="entry name" value="ABC_NikE_OppD_transporters"/>
    <property type="match status" value="2"/>
</dbReference>
<dbReference type="AlphaFoldDB" id="A0A2K8KDT6"/>
<evidence type="ECO:0000259" key="6">
    <source>
        <dbReference type="PROSITE" id="PS50893"/>
    </source>
</evidence>
<keyword evidence="3" id="KW-0813">Transport</keyword>
<evidence type="ECO:0000313" key="8">
    <source>
        <dbReference type="Proteomes" id="UP000228948"/>
    </source>
</evidence>
<accession>A0A2K8KDT6</accession>
<evidence type="ECO:0000313" key="7">
    <source>
        <dbReference type="EMBL" id="ATX67591.1"/>
    </source>
</evidence>
<dbReference type="Pfam" id="PF00005">
    <property type="entry name" value="ABC_tran"/>
    <property type="match status" value="2"/>
</dbReference>
<gene>
    <name evidence="7" type="ORF">BG454_00570</name>
</gene>
<dbReference type="PROSITE" id="PS50893">
    <property type="entry name" value="ABC_TRANSPORTER_2"/>
    <property type="match status" value="2"/>
</dbReference>
<dbReference type="PROSITE" id="PS00211">
    <property type="entry name" value="ABC_TRANSPORTER_1"/>
    <property type="match status" value="2"/>
</dbReference>
<dbReference type="Gene3D" id="3.40.50.300">
    <property type="entry name" value="P-loop containing nucleotide triphosphate hydrolases"/>
    <property type="match status" value="2"/>
</dbReference>
<dbReference type="GO" id="GO:0016887">
    <property type="term" value="F:ATP hydrolysis activity"/>
    <property type="evidence" value="ECO:0007669"/>
    <property type="project" value="InterPro"/>
</dbReference>
<dbReference type="GO" id="GO:0005524">
    <property type="term" value="F:ATP binding"/>
    <property type="evidence" value="ECO:0007669"/>
    <property type="project" value="UniProtKB-KW"/>
</dbReference>
<evidence type="ECO:0000256" key="5">
    <source>
        <dbReference type="ARBA" id="ARBA00022840"/>
    </source>
</evidence>
<proteinExistence type="inferred from homology"/>
<dbReference type="GO" id="GO:0015833">
    <property type="term" value="P:peptide transport"/>
    <property type="evidence" value="ECO:0007669"/>
    <property type="project" value="InterPro"/>
</dbReference>
<dbReference type="FunFam" id="3.40.50.300:FF:000016">
    <property type="entry name" value="Oligopeptide ABC transporter ATP-binding component"/>
    <property type="match status" value="2"/>
</dbReference>
<dbReference type="GO" id="GO:0055085">
    <property type="term" value="P:transmembrane transport"/>
    <property type="evidence" value="ECO:0007669"/>
    <property type="project" value="UniProtKB-ARBA"/>
</dbReference>
<dbReference type="InterPro" id="IPR003439">
    <property type="entry name" value="ABC_transporter-like_ATP-bd"/>
</dbReference>
<feature type="domain" description="ABC transporter" evidence="6">
    <location>
        <begin position="21"/>
        <end position="273"/>
    </location>
</feature>
<dbReference type="KEGG" id="rbg:BG454_00570"/>
<dbReference type="InterPro" id="IPR027417">
    <property type="entry name" value="P-loop_NTPase"/>
</dbReference>
<keyword evidence="4" id="KW-0547">Nucleotide-binding</keyword>
<dbReference type="STRING" id="441209.GCA_001870665_00227"/>
<evidence type="ECO:0000256" key="2">
    <source>
        <dbReference type="ARBA" id="ARBA00005417"/>
    </source>
</evidence>
<name>A0A2K8KDT6_9RHOB</name>
<sequence>MSSHSSELTDHQVIADTLLSIECLRVTFPGNDMPAVRDVSLRISKGEVVALVGESGSGKSVTAKAAMRLIEFGGGRITGGHAWLENGAGLQVDLFAQSEAAMQKIRGNRIAMIFQEPMTSLNPVLTVGFQLFEAVQRHQNVGHAEAERICLEALEQVSLSEPKRRLRQYPHELSGGMRQRVMIAMALACKPDLLIADEPTTALDVTVQAEILALLKKIQRDTGMAILFITHDMGVVAEIADRVQVMLRGEVVEEGDVHTVFSTPRHDYTRLLLDAAPKLGSAPASKNKTKETTTPALSVQNLVVRYPLSGGFFGRVRANVHAVEDVSFDVARGETLALVGESGCGKSSLAKAILRLSEPTSGRILLDGANFLEFDHQEMMRARGGIQMIFQDPFASLNPRKRVADIIAEPLEIHRIGSKAEIAARVAALIERVGLPPEAADRFPHEFSGGQRQRVCIARAVALNPSVIIADEPVSALDVSIQGQILNLIAELKAEFNVAILFISHDMAVVEKVSDRIAVMYEGELIEIGPRDAILRAPAHPYTKRLLDAVPIAHPDQRRDRKLIAREIASPIRSVGAEPVPFTMDEITPGHFLRRSLHA</sequence>
<keyword evidence="5 7" id="KW-0067">ATP-binding</keyword>
<evidence type="ECO:0000256" key="1">
    <source>
        <dbReference type="ARBA" id="ARBA00004417"/>
    </source>
</evidence>
<dbReference type="NCBIfam" id="NF008453">
    <property type="entry name" value="PRK11308.1"/>
    <property type="match status" value="2"/>
</dbReference>
<dbReference type="InterPro" id="IPR050319">
    <property type="entry name" value="ABC_transp_ATP-bind"/>
</dbReference>
<dbReference type="PANTHER" id="PTHR43776">
    <property type="entry name" value="TRANSPORT ATP-BINDING PROTEIN"/>
    <property type="match status" value="1"/>
</dbReference>
<dbReference type="Proteomes" id="UP000228948">
    <property type="component" value="Chromosome"/>
</dbReference>
<comment type="similarity">
    <text evidence="2">Belongs to the ABC transporter superfamily.</text>
</comment>
<dbReference type="EMBL" id="CP024899">
    <property type="protein sequence ID" value="ATX67591.1"/>
    <property type="molecule type" value="Genomic_DNA"/>
</dbReference>
<dbReference type="InterPro" id="IPR017871">
    <property type="entry name" value="ABC_transporter-like_CS"/>
</dbReference>
<dbReference type="InterPro" id="IPR013563">
    <property type="entry name" value="Oligopep_ABC_C"/>
</dbReference>
<comment type="subcellular location">
    <subcellularLocation>
        <location evidence="1">Cell inner membrane</location>
        <topology evidence="1">Peripheral membrane protein</topology>
    </subcellularLocation>
</comment>
<dbReference type="NCBIfam" id="NF007739">
    <property type="entry name" value="PRK10419.1"/>
    <property type="match status" value="2"/>
</dbReference>
<evidence type="ECO:0000256" key="3">
    <source>
        <dbReference type="ARBA" id="ARBA00022448"/>
    </source>
</evidence>
<reference evidence="7 8" key="1">
    <citation type="submission" date="2017-11" db="EMBL/GenBank/DDBJ databases">
        <title>Revised Sequence and Annotation of the Rhodobaca barguzinensis strain alga05 Genome.</title>
        <authorList>
            <person name="Kopejtka K."/>
            <person name="Tomasch J.M."/>
            <person name="Bunk B."/>
            <person name="Koblizek M."/>
        </authorList>
    </citation>
    <scope>NUCLEOTIDE SEQUENCE [LARGE SCALE GENOMIC DNA]</scope>
    <source>
        <strain evidence="8">alga05</strain>
    </source>
</reference>
<dbReference type="PANTHER" id="PTHR43776:SF7">
    <property type="entry name" value="D,D-DIPEPTIDE TRANSPORT ATP-BINDING PROTEIN DDPF-RELATED"/>
    <property type="match status" value="1"/>
</dbReference>
<protein>
    <submittedName>
        <fullName evidence="7">ABC transporter ATP-binding protein</fullName>
    </submittedName>
</protein>
<dbReference type="GO" id="GO:0005886">
    <property type="term" value="C:plasma membrane"/>
    <property type="evidence" value="ECO:0007669"/>
    <property type="project" value="UniProtKB-SubCell"/>
</dbReference>
<organism evidence="7 8">
    <name type="scientific">Roseinatronobacter bogoriensis subsp. barguzinensis</name>
    <dbReference type="NCBI Taxonomy" id="441209"/>
    <lineage>
        <taxon>Bacteria</taxon>
        <taxon>Pseudomonadati</taxon>
        <taxon>Pseudomonadota</taxon>
        <taxon>Alphaproteobacteria</taxon>
        <taxon>Rhodobacterales</taxon>
        <taxon>Paracoccaceae</taxon>
        <taxon>Roseinatronobacter</taxon>
    </lineage>
</organism>
<dbReference type="RefSeq" id="WP_071479439.1">
    <property type="nucleotide sequence ID" value="NZ_CP024899.1"/>
</dbReference>
<dbReference type="Pfam" id="PF08352">
    <property type="entry name" value="oligo_HPY"/>
    <property type="match status" value="2"/>
</dbReference>
<feature type="domain" description="ABC transporter" evidence="6">
    <location>
        <begin position="297"/>
        <end position="547"/>
    </location>
</feature>
<evidence type="ECO:0000256" key="4">
    <source>
        <dbReference type="ARBA" id="ARBA00022741"/>
    </source>
</evidence>